<proteinExistence type="predicted"/>
<dbReference type="Proteomes" id="UP000244722">
    <property type="component" value="Unassembled WGS sequence"/>
</dbReference>
<reference evidence="2 3" key="1">
    <citation type="submission" date="2017-04" db="EMBL/GenBank/DDBJ databases">
        <title>Draft genome sequence of Tuber borchii Vittad., a whitish edible truffle.</title>
        <authorList>
            <consortium name="DOE Joint Genome Institute"/>
            <person name="Murat C."/>
            <person name="Kuo A."/>
            <person name="Barry K.W."/>
            <person name="Clum A."/>
            <person name="Dockter R.B."/>
            <person name="Fauchery L."/>
            <person name="Iotti M."/>
            <person name="Kohler A."/>
            <person name="Labutti K."/>
            <person name="Lindquist E.A."/>
            <person name="Lipzen A."/>
            <person name="Ohm R.A."/>
            <person name="Wang M."/>
            <person name="Grigoriev I.V."/>
            <person name="Zambonelli A."/>
            <person name="Martin F.M."/>
        </authorList>
    </citation>
    <scope>NUCLEOTIDE SEQUENCE [LARGE SCALE GENOMIC DNA]</scope>
    <source>
        <strain evidence="2 3">Tbo3840</strain>
    </source>
</reference>
<feature type="compositionally biased region" description="Basic and acidic residues" evidence="1">
    <location>
        <begin position="151"/>
        <end position="162"/>
    </location>
</feature>
<comment type="caution">
    <text evidence="2">The sequence shown here is derived from an EMBL/GenBank/DDBJ whole genome shotgun (WGS) entry which is preliminary data.</text>
</comment>
<feature type="compositionally biased region" description="Acidic residues" evidence="1">
    <location>
        <begin position="180"/>
        <end position="192"/>
    </location>
</feature>
<feature type="region of interest" description="Disordered" evidence="1">
    <location>
        <begin position="78"/>
        <end position="115"/>
    </location>
</feature>
<evidence type="ECO:0000313" key="3">
    <source>
        <dbReference type="Proteomes" id="UP000244722"/>
    </source>
</evidence>
<feature type="region of interest" description="Disordered" evidence="1">
    <location>
        <begin position="137"/>
        <end position="203"/>
    </location>
</feature>
<accession>A0A2T6ZBR7</accession>
<dbReference type="EMBL" id="NESQ01000447">
    <property type="protein sequence ID" value="PUU72886.1"/>
    <property type="molecule type" value="Genomic_DNA"/>
</dbReference>
<name>A0A2T6ZBR7_TUBBO</name>
<gene>
    <name evidence="2" type="ORF">B9Z19DRAFT_1069417</name>
</gene>
<keyword evidence="3" id="KW-1185">Reference proteome</keyword>
<dbReference type="AlphaFoldDB" id="A0A2T6ZBR7"/>
<evidence type="ECO:0000256" key="1">
    <source>
        <dbReference type="SAM" id="MobiDB-lite"/>
    </source>
</evidence>
<evidence type="ECO:0000313" key="2">
    <source>
        <dbReference type="EMBL" id="PUU72886.1"/>
    </source>
</evidence>
<protein>
    <submittedName>
        <fullName evidence="2">Uncharacterized protein</fullName>
    </submittedName>
</protein>
<organism evidence="2 3">
    <name type="scientific">Tuber borchii</name>
    <name type="common">White truffle</name>
    <dbReference type="NCBI Taxonomy" id="42251"/>
    <lineage>
        <taxon>Eukaryota</taxon>
        <taxon>Fungi</taxon>
        <taxon>Dikarya</taxon>
        <taxon>Ascomycota</taxon>
        <taxon>Pezizomycotina</taxon>
        <taxon>Pezizomycetes</taxon>
        <taxon>Pezizales</taxon>
        <taxon>Tuberaceae</taxon>
        <taxon>Tuber</taxon>
    </lineage>
</organism>
<sequence>MYQSHKMLSVLRFNRTYIEGLCFIQDRDLVPSASHSCCFYEGNTTSPPPVGPNSVLCYPTRSPISLYSHKGHLLPQCPTLRMDKPESRTVSSGPDHPNCSVESTEKSPQQSQNGEVGMVEIETRPSAFDEGVKFQEATMTKVDTPDTSGEVQKKDNEDDRSNIPDSEGSLACITNQNMDHDEDDDEDGEFGDEDKAVTDSLIV</sequence>
<feature type="compositionally biased region" description="Polar residues" evidence="1">
    <location>
        <begin position="100"/>
        <end position="114"/>
    </location>
</feature>